<evidence type="ECO:0000313" key="7">
    <source>
        <dbReference type="Proteomes" id="UP000238220"/>
    </source>
</evidence>
<gene>
    <name evidence="6" type="ORF">C3942_08300</name>
</gene>
<dbReference type="GO" id="GO:0015833">
    <property type="term" value="P:peptide transport"/>
    <property type="evidence" value="ECO:0007669"/>
    <property type="project" value="TreeGrafter"/>
</dbReference>
<dbReference type="Gene3D" id="3.10.105.10">
    <property type="entry name" value="Dipeptide-binding Protein, Domain 3"/>
    <property type="match status" value="1"/>
</dbReference>
<keyword evidence="3" id="KW-0813">Transport</keyword>
<evidence type="ECO:0000259" key="5">
    <source>
        <dbReference type="Pfam" id="PF00496"/>
    </source>
</evidence>
<protein>
    <submittedName>
        <fullName evidence="6">Peptide ABC transporter substrate-binding protein</fullName>
    </submittedName>
</protein>
<accession>A0A2S5TII1</accession>
<dbReference type="FunFam" id="3.90.76.10:FF:000001">
    <property type="entry name" value="Oligopeptide ABC transporter substrate-binding protein"/>
    <property type="match status" value="1"/>
</dbReference>
<dbReference type="CDD" id="cd08504">
    <property type="entry name" value="PBP2_OppA"/>
    <property type="match status" value="1"/>
</dbReference>
<dbReference type="Pfam" id="PF00496">
    <property type="entry name" value="SBP_bac_5"/>
    <property type="match status" value="1"/>
</dbReference>
<reference evidence="6 7" key="1">
    <citation type="submission" date="2018-02" db="EMBL/GenBank/DDBJ databases">
        <title>Genome sequencing of Solimonas sp. HR-BB.</title>
        <authorList>
            <person name="Lee Y."/>
            <person name="Jeon C.O."/>
        </authorList>
    </citation>
    <scope>NUCLEOTIDE SEQUENCE [LARGE SCALE GENOMIC DNA]</scope>
    <source>
        <strain evidence="6 7">HR-BB</strain>
    </source>
</reference>
<dbReference type="GO" id="GO:0030288">
    <property type="term" value="C:outer membrane-bounded periplasmic space"/>
    <property type="evidence" value="ECO:0007669"/>
    <property type="project" value="UniProtKB-ARBA"/>
</dbReference>
<comment type="caution">
    <text evidence="6">The sequence shown here is derived from an EMBL/GenBank/DDBJ whole genome shotgun (WGS) entry which is preliminary data.</text>
</comment>
<dbReference type="GO" id="GO:1904680">
    <property type="term" value="F:peptide transmembrane transporter activity"/>
    <property type="evidence" value="ECO:0007669"/>
    <property type="project" value="TreeGrafter"/>
</dbReference>
<dbReference type="Proteomes" id="UP000238220">
    <property type="component" value="Unassembled WGS sequence"/>
</dbReference>
<evidence type="ECO:0000256" key="1">
    <source>
        <dbReference type="ARBA" id="ARBA00004196"/>
    </source>
</evidence>
<feature type="domain" description="Solute-binding protein family 5" evidence="5">
    <location>
        <begin position="60"/>
        <end position="439"/>
    </location>
</feature>
<dbReference type="EMBL" id="PSNW01000003">
    <property type="protein sequence ID" value="PPE74793.1"/>
    <property type="molecule type" value="Genomic_DNA"/>
</dbReference>
<dbReference type="SUPFAM" id="SSF53850">
    <property type="entry name" value="Periplasmic binding protein-like II"/>
    <property type="match status" value="1"/>
</dbReference>
<dbReference type="OrthoDB" id="9801912at2"/>
<dbReference type="AlphaFoldDB" id="A0A2S5TII1"/>
<comment type="subcellular location">
    <subcellularLocation>
        <location evidence="1">Cell envelope</location>
    </subcellularLocation>
</comment>
<dbReference type="InterPro" id="IPR039424">
    <property type="entry name" value="SBP_5"/>
</dbReference>
<evidence type="ECO:0000313" key="6">
    <source>
        <dbReference type="EMBL" id="PPE74793.1"/>
    </source>
</evidence>
<dbReference type="InterPro" id="IPR000914">
    <property type="entry name" value="SBP_5_dom"/>
</dbReference>
<organism evidence="6 7">
    <name type="scientific">Solimonas fluminis</name>
    <dbReference type="NCBI Taxonomy" id="2086571"/>
    <lineage>
        <taxon>Bacteria</taxon>
        <taxon>Pseudomonadati</taxon>
        <taxon>Pseudomonadota</taxon>
        <taxon>Gammaproteobacteria</taxon>
        <taxon>Nevskiales</taxon>
        <taxon>Nevskiaceae</taxon>
        <taxon>Solimonas</taxon>
    </lineage>
</organism>
<sequence length="520" mass="58619">MALVLAWPLQAAGPAGNVLRIGNGAEPQTLDPHKTETVDGSRIVRDLCEGLTNVSPTGQTVPGAAERWQISPDGLEYIFFLRPQARWSNGDPVVAEDFVAGLRRAADPKTGSSYAQMLEPLLNGPEVVTGKKPPEALGVEAVDDHTLLLRLRGPTPYLLGMLSHTTTFPIHRPSFARHGDQFARPGHMVCNGAYMLDQWVVQSHVRLKRNRYYWNNANTHIDTVVFYSTEDVNSELKAYRAGDLDWATGYPAVLTPWIRQNLKGELKMGPYLGISYFGYNVTRPPFKDNLKLRQALSLAIDRDVIVDKVLYTLSIPAYGWIPPGTEGVVPQTPPEAKWTQAQRLALARKLYAEAGYSQDNPAEVEIRYNTSENNKRMAVVVAAMWKQWLGVKSTLANEEWKVFLNTRKLKKKTEVFRSAWIGDYNDATTFLDIMHSTHGQNDTGWGNPRYDALLAMAAAETDAGRRRAMLEEAERILLSELPYIPLTFYVSKNLVKPWVKQWQDNILDYHYSRDMRIEGY</sequence>
<evidence type="ECO:0000256" key="3">
    <source>
        <dbReference type="ARBA" id="ARBA00022448"/>
    </source>
</evidence>
<dbReference type="Gene3D" id="3.40.190.10">
    <property type="entry name" value="Periplasmic binding protein-like II"/>
    <property type="match status" value="1"/>
</dbReference>
<dbReference type="GO" id="GO:0043190">
    <property type="term" value="C:ATP-binding cassette (ABC) transporter complex"/>
    <property type="evidence" value="ECO:0007669"/>
    <property type="project" value="InterPro"/>
</dbReference>
<dbReference type="InterPro" id="IPR030678">
    <property type="entry name" value="Peptide/Ni-bd"/>
</dbReference>
<comment type="similarity">
    <text evidence="2">Belongs to the bacterial solute-binding protein 5 family.</text>
</comment>
<name>A0A2S5TII1_9GAMM</name>
<evidence type="ECO:0000256" key="2">
    <source>
        <dbReference type="ARBA" id="ARBA00005695"/>
    </source>
</evidence>
<keyword evidence="4" id="KW-0732">Signal</keyword>
<dbReference type="PANTHER" id="PTHR30290:SF10">
    <property type="entry name" value="PERIPLASMIC OLIGOPEPTIDE-BINDING PROTEIN-RELATED"/>
    <property type="match status" value="1"/>
</dbReference>
<proteinExistence type="inferred from homology"/>
<dbReference type="Gene3D" id="3.90.76.10">
    <property type="entry name" value="Dipeptide-binding Protein, Domain 1"/>
    <property type="match status" value="1"/>
</dbReference>
<keyword evidence="7" id="KW-1185">Reference proteome</keyword>
<dbReference type="PANTHER" id="PTHR30290">
    <property type="entry name" value="PERIPLASMIC BINDING COMPONENT OF ABC TRANSPORTER"/>
    <property type="match status" value="1"/>
</dbReference>
<evidence type="ECO:0000256" key="4">
    <source>
        <dbReference type="ARBA" id="ARBA00022729"/>
    </source>
</evidence>
<dbReference type="PIRSF" id="PIRSF002741">
    <property type="entry name" value="MppA"/>
    <property type="match status" value="1"/>
</dbReference>